<reference evidence="7" key="1">
    <citation type="submission" date="2019-11" db="EMBL/GenBank/DDBJ databases">
        <title>Microbial mats filling the niche in hypersaline microbial mats.</title>
        <authorList>
            <person name="Wong H.L."/>
            <person name="Macleod F.I."/>
            <person name="White R.A. III"/>
            <person name="Burns B.P."/>
        </authorList>
    </citation>
    <scope>NUCLEOTIDE SEQUENCE</scope>
    <source>
        <strain evidence="7">Rbin_158</strain>
    </source>
</reference>
<dbReference type="InterPro" id="IPR022641">
    <property type="entry name" value="CheR_N"/>
</dbReference>
<dbReference type="PANTHER" id="PTHR24422">
    <property type="entry name" value="CHEMOTAXIS PROTEIN METHYLTRANSFERASE"/>
    <property type="match status" value="1"/>
</dbReference>
<dbReference type="Gene3D" id="1.10.155.10">
    <property type="entry name" value="Chemotaxis receptor methyltransferase CheR, N-terminal domain"/>
    <property type="match status" value="1"/>
</dbReference>
<evidence type="ECO:0000256" key="1">
    <source>
        <dbReference type="ARBA" id="ARBA00001541"/>
    </source>
</evidence>
<dbReference type="PIRSF" id="PIRSF000410">
    <property type="entry name" value="CheR"/>
    <property type="match status" value="1"/>
</dbReference>
<evidence type="ECO:0000256" key="3">
    <source>
        <dbReference type="ARBA" id="ARBA00022603"/>
    </source>
</evidence>
<dbReference type="GO" id="GO:0032259">
    <property type="term" value="P:methylation"/>
    <property type="evidence" value="ECO:0007669"/>
    <property type="project" value="UniProtKB-KW"/>
</dbReference>
<evidence type="ECO:0000259" key="6">
    <source>
        <dbReference type="PROSITE" id="PS50123"/>
    </source>
</evidence>
<dbReference type="SUPFAM" id="SSF53335">
    <property type="entry name" value="S-adenosyl-L-methionine-dependent methyltransferases"/>
    <property type="match status" value="1"/>
</dbReference>
<dbReference type="InterPro" id="IPR029063">
    <property type="entry name" value="SAM-dependent_MTases_sf"/>
</dbReference>
<dbReference type="PRINTS" id="PR00996">
    <property type="entry name" value="CHERMTFRASE"/>
</dbReference>
<dbReference type="InterPro" id="IPR036804">
    <property type="entry name" value="CheR_N_sf"/>
</dbReference>
<dbReference type="InterPro" id="IPR050903">
    <property type="entry name" value="Bact_Chemotaxis_MeTrfase"/>
</dbReference>
<comment type="caution">
    <text evidence="7">The sequence shown here is derived from an EMBL/GenBank/DDBJ whole genome shotgun (WGS) entry which is preliminary data.</text>
</comment>
<dbReference type="InterPro" id="IPR000780">
    <property type="entry name" value="CheR_MeTrfase"/>
</dbReference>
<dbReference type="AlphaFoldDB" id="A0A9D5JVM5"/>
<evidence type="ECO:0000256" key="4">
    <source>
        <dbReference type="ARBA" id="ARBA00022679"/>
    </source>
</evidence>
<dbReference type="EMBL" id="WJJP01000329">
    <property type="protein sequence ID" value="MBD3324979.1"/>
    <property type="molecule type" value="Genomic_DNA"/>
</dbReference>
<dbReference type="SUPFAM" id="SSF47757">
    <property type="entry name" value="Chemotaxis receptor methyltransferase CheR, N-terminal domain"/>
    <property type="match status" value="1"/>
</dbReference>
<dbReference type="PANTHER" id="PTHR24422:SF10">
    <property type="entry name" value="CHEMOTAXIS PROTEIN METHYLTRANSFERASE 2"/>
    <property type="match status" value="1"/>
</dbReference>
<dbReference type="GO" id="GO:0008983">
    <property type="term" value="F:protein-glutamate O-methyltransferase activity"/>
    <property type="evidence" value="ECO:0007669"/>
    <property type="project" value="UniProtKB-EC"/>
</dbReference>
<evidence type="ECO:0000256" key="2">
    <source>
        <dbReference type="ARBA" id="ARBA00012534"/>
    </source>
</evidence>
<dbReference type="SMART" id="SM00138">
    <property type="entry name" value="MeTrc"/>
    <property type="match status" value="1"/>
</dbReference>
<dbReference type="InterPro" id="IPR026024">
    <property type="entry name" value="Chemotaxis_MeTrfase_CheR"/>
</dbReference>
<evidence type="ECO:0000256" key="5">
    <source>
        <dbReference type="ARBA" id="ARBA00022691"/>
    </source>
</evidence>
<keyword evidence="4" id="KW-0808">Transferase</keyword>
<evidence type="ECO:0000313" key="7">
    <source>
        <dbReference type="EMBL" id="MBD3324979.1"/>
    </source>
</evidence>
<keyword evidence="3" id="KW-0489">Methyltransferase</keyword>
<feature type="domain" description="CheR-type methyltransferase" evidence="6">
    <location>
        <begin position="1"/>
        <end position="276"/>
    </location>
</feature>
<dbReference type="EC" id="2.1.1.80" evidence="2"/>
<dbReference type="Pfam" id="PF03705">
    <property type="entry name" value="CheR_N"/>
    <property type="match status" value="1"/>
</dbReference>
<dbReference type="Gene3D" id="3.40.50.150">
    <property type="entry name" value="Vaccinia Virus protein VP39"/>
    <property type="match status" value="1"/>
</dbReference>
<dbReference type="InterPro" id="IPR022642">
    <property type="entry name" value="CheR_C"/>
</dbReference>
<protein>
    <recommendedName>
        <fullName evidence="2">protein-glutamate O-methyltransferase</fullName>
        <ecNumber evidence="2">2.1.1.80</ecNumber>
    </recommendedName>
</protein>
<gene>
    <name evidence="7" type="ORF">GF339_10365</name>
</gene>
<dbReference type="PROSITE" id="PS50123">
    <property type="entry name" value="CHER"/>
    <property type="match status" value="1"/>
</dbReference>
<organism evidence="7 8">
    <name type="scientific">candidate division KSB3 bacterium</name>
    <dbReference type="NCBI Taxonomy" id="2044937"/>
    <lineage>
        <taxon>Bacteria</taxon>
        <taxon>candidate division KSB3</taxon>
    </lineage>
</organism>
<proteinExistence type="predicted"/>
<keyword evidence="5" id="KW-0949">S-adenosyl-L-methionine</keyword>
<accession>A0A9D5JVM5</accession>
<sequence length="276" mass="32172">MVSHDTQHFAVLRDRVLEKSGLFFDETKRQYFLRRVQQRMQVVGCPGMTDYTHIIQEDTSEAELSELLNLLTTTETYFFRNRPQLQAFEEEIIPAILQRKQQAGESQIQIWSAGCSSGEEPYTIAMLLLERIPALAQWDITILGTDINTQVLAHARVGRYPPRAFRDMPAHYQTKYFTPDGDQLRIAERVQRLVTFRQENLLTSEHAPTRRPVDCIFCRNLLIYFHRDAQNHAVNILYGRLAPQGYLFVGHAESLYRMSARFTAVKLQHSWVYYKA</sequence>
<evidence type="ECO:0000313" key="8">
    <source>
        <dbReference type="Proteomes" id="UP000649604"/>
    </source>
</evidence>
<comment type="catalytic activity">
    <reaction evidence="1">
        <text>L-glutamyl-[protein] + S-adenosyl-L-methionine = [protein]-L-glutamate 5-O-methyl ester + S-adenosyl-L-homocysteine</text>
        <dbReference type="Rhea" id="RHEA:24452"/>
        <dbReference type="Rhea" id="RHEA-COMP:10208"/>
        <dbReference type="Rhea" id="RHEA-COMP:10311"/>
        <dbReference type="ChEBI" id="CHEBI:29973"/>
        <dbReference type="ChEBI" id="CHEBI:57856"/>
        <dbReference type="ChEBI" id="CHEBI:59789"/>
        <dbReference type="ChEBI" id="CHEBI:82795"/>
        <dbReference type="EC" id="2.1.1.80"/>
    </reaction>
</comment>
<dbReference type="Pfam" id="PF01739">
    <property type="entry name" value="CheR"/>
    <property type="match status" value="1"/>
</dbReference>
<name>A0A9D5JVM5_9BACT</name>
<dbReference type="Proteomes" id="UP000649604">
    <property type="component" value="Unassembled WGS sequence"/>
</dbReference>